<keyword evidence="2" id="KW-1185">Reference proteome</keyword>
<evidence type="ECO:0000313" key="1">
    <source>
        <dbReference type="EMBL" id="KAI7996587.1"/>
    </source>
</evidence>
<proteinExistence type="predicted"/>
<keyword evidence="1" id="KW-0378">Hydrolase</keyword>
<protein>
    <submittedName>
        <fullName evidence="1">Glutathione hydrolase 2</fullName>
    </submittedName>
</protein>
<gene>
    <name evidence="1" type="ORF">LOK49_LG10G01079</name>
</gene>
<organism evidence="1 2">
    <name type="scientific">Camellia lanceoleosa</name>
    <dbReference type="NCBI Taxonomy" id="1840588"/>
    <lineage>
        <taxon>Eukaryota</taxon>
        <taxon>Viridiplantae</taxon>
        <taxon>Streptophyta</taxon>
        <taxon>Embryophyta</taxon>
        <taxon>Tracheophyta</taxon>
        <taxon>Spermatophyta</taxon>
        <taxon>Magnoliopsida</taxon>
        <taxon>eudicotyledons</taxon>
        <taxon>Gunneridae</taxon>
        <taxon>Pentapetalae</taxon>
        <taxon>asterids</taxon>
        <taxon>Ericales</taxon>
        <taxon>Theaceae</taxon>
        <taxon>Camellia</taxon>
    </lineage>
</organism>
<dbReference type="EMBL" id="CM045767">
    <property type="protein sequence ID" value="KAI7996587.1"/>
    <property type="molecule type" value="Genomic_DNA"/>
</dbReference>
<reference evidence="1 2" key="1">
    <citation type="journal article" date="2022" name="Plant J.">
        <title>Chromosome-level genome of Camellia lanceoleosa provides a valuable resource for understanding genome evolution and self-incompatibility.</title>
        <authorList>
            <person name="Gong W."/>
            <person name="Xiao S."/>
            <person name="Wang L."/>
            <person name="Liao Z."/>
            <person name="Chang Y."/>
            <person name="Mo W."/>
            <person name="Hu G."/>
            <person name="Li W."/>
            <person name="Zhao G."/>
            <person name="Zhu H."/>
            <person name="Hu X."/>
            <person name="Ji K."/>
            <person name="Xiang X."/>
            <person name="Song Q."/>
            <person name="Yuan D."/>
            <person name="Jin S."/>
            <person name="Zhang L."/>
        </authorList>
    </citation>
    <scope>NUCLEOTIDE SEQUENCE [LARGE SCALE GENOMIC DNA]</scope>
    <source>
        <strain evidence="1">SQ_2022a</strain>
    </source>
</reference>
<dbReference type="Proteomes" id="UP001060215">
    <property type="component" value="Chromosome 10"/>
</dbReference>
<comment type="caution">
    <text evidence="1">The sequence shown here is derived from an EMBL/GenBank/DDBJ whole genome shotgun (WGS) entry which is preliminary data.</text>
</comment>
<accession>A0ACC0G7Y4</accession>
<sequence length="195" mass="21769">MYFRLIVVGKHLIVEEAASHLRELCKAHISQEGCFREIFFLGIYQSTSHILHYLAICSSAFVLGEVARGKKRKNDPVTKNWEGCSSRRRSSLLMHQESVALCLGVVSPASSGIGGGAFMLLRLANGTTEAFDMRETAPMKASKVEKNFTDVVFSFLHYIKQSYLSGLGPRQLIQVLFMVLFHQLSSLVFICMTTS</sequence>
<evidence type="ECO:0000313" key="2">
    <source>
        <dbReference type="Proteomes" id="UP001060215"/>
    </source>
</evidence>
<name>A0ACC0G7Y4_9ERIC</name>